<dbReference type="SUPFAM" id="SSF53474">
    <property type="entry name" value="alpha/beta-Hydrolases"/>
    <property type="match status" value="1"/>
</dbReference>
<evidence type="ECO:0000259" key="1">
    <source>
        <dbReference type="Pfam" id="PF12697"/>
    </source>
</evidence>
<comment type="caution">
    <text evidence="2">The sequence shown here is derived from an EMBL/GenBank/DDBJ whole genome shotgun (WGS) entry which is preliminary data.</text>
</comment>
<dbReference type="Gene3D" id="3.40.50.1820">
    <property type="entry name" value="alpha/beta hydrolase"/>
    <property type="match status" value="1"/>
</dbReference>
<dbReference type="PANTHER" id="PTHR43194:SF5">
    <property type="entry name" value="PIMELOYL-[ACYL-CARRIER PROTEIN] METHYL ESTER ESTERASE"/>
    <property type="match status" value="1"/>
</dbReference>
<sequence length="258" mass="27063">MSVPVLLLHSGGMSSRQFGRLAAALQQDGRVVHAPDLLGHGDAPDLLGDGPFDLEVELRRLEDLVDGLRAEAGVPAVDLVGHSYGGLVALHLVRRRPDTVRRLALFEPVAFGVLRDPPDEEGLASLAVVAEDSIFRDPDPDDLEPWLRVFVDFWSGPGAWDALGDAGRASFLHAGRTLVGGIAAVVDDRTTVAALEAVGQPTLLLSGGRSPLAARRVAAVLAAGLADARLHTIDDAGHMGPLTHGGEVNDRVVAHLAA</sequence>
<reference evidence="2 3" key="1">
    <citation type="submission" date="2018-03" db="EMBL/GenBank/DDBJ databases">
        <title>Aquarubrobacter algicola gen. nov., sp. nov., a novel actinobacterium isolated from shallow eutrophic lake during the end of cyanobacterial harmful algal blooms.</title>
        <authorList>
            <person name="Chun S.J."/>
        </authorList>
    </citation>
    <scope>NUCLEOTIDE SEQUENCE [LARGE SCALE GENOMIC DNA]</scope>
    <source>
        <strain evidence="2 3">Seoho-28</strain>
    </source>
</reference>
<evidence type="ECO:0000313" key="3">
    <source>
        <dbReference type="Proteomes" id="UP000240739"/>
    </source>
</evidence>
<feature type="domain" description="AB hydrolase-1" evidence="1">
    <location>
        <begin position="5"/>
        <end position="250"/>
    </location>
</feature>
<dbReference type="Proteomes" id="UP000240739">
    <property type="component" value="Unassembled WGS sequence"/>
</dbReference>
<dbReference type="AlphaFoldDB" id="A0A2T4UDN5"/>
<keyword evidence="2" id="KW-0378">Hydrolase</keyword>
<dbReference type="InterPro" id="IPR029058">
    <property type="entry name" value="AB_hydrolase_fold"/>
</dbReference>
<dbReference type="GO" id="GO:0016787">
    <property type="term" value="F:hydrolase activity"/>
    <property type="evidence" value="ECO:0007669"/>
    <property type="project" value="UniProtKB-KW"/>
</dbReference>
<gene>
    <name evidence="2" type="ORF">C7Y72_18015</name>
</gene>
<dbReference type="RefSeq" id="WP_107570585.1">
    <property type="nucleotide sequence ID" value="NZ_PYYB01000003.1"/>
</dbReference>
<dbReference type="InterPro" id="IPR000073">
    <property type="entry name" value="AB_hydrolase_1"/>
</dbReference>
<organism evidence="2 3">
    <name type="scientific">Paraconexibacter algicola</name>
    <dbReference type="NCBI Taxonomy" id="2133960"/>
    <lineage>
        <taxon>Bacteria</taxon>
        <taxon>Bacillati</taxon>
        <taxon>Actinomycetota</taxon>
        <taxon>Thermoleophilia</taxon>
        <taxon>Solirubrobacterales</taxon>
        <taxon>Paraconexibacteraceae</taxon>
        <taxon>Paraconexibacter</taxon>
    </lineage>
</organism>
<protein>
    <submittedName>
        <fullName evidence="2">Alpha/beta hydrolase</fullName>
    </submittedName>
</protein>
<keyword evidence="3" id="KW-1185">Reference proteome</keyword>
<proteinExistence type="predicted"/>
<accession>A0A2T4UDN5</accession>
<dbReference type="PANTHER" id="PTHR43194">
    <property type="entry name" value="HYDROLASE ALPHA/BETA FOLD FAMILY"/>
    <property type="match status" value="1"/>
</dbReference>
<dbReference type="InterPro" id="IPR050228">
    <property type="entry name" value="Carboxylesterase_BioH"/>
</dbReference>
<dbReference type="OrthoDB" id="5513277at2"/>
<dbReference type="Pfam" id="PF12697">
    <property type="entry name" value="Abhydrolase_6"/>
    <property type="match status" value="1"/>
</dbReference>
<name>A0A2T4UDN5_9ACTN</name>
<dbReference type="PRINTS" id="PR00111">
    <property type="entry name" value="ABHYDROLASE"/>
</dbReference>
<evidence type="ECO:0000313" key="2">
    <source>
        <dbReference type="EMBL" id="PTL55542.1"/>
    </source>
</evidence>
<dbReference type="EMBL" id="PYYB01000003">
    <property type="protein sequence ID" value="PTL55542.1"/>
    <property type="molecule type" value="Genomic_DNA"/>
</dbReference>